<evidence type="ECO:0000256" key="2">
    <source>
        <dbReference type="SAM" id="MobiDB-lite"/>
    </source>
</evidence>
<dbReference type="Pfam" id="PF00326">
    <property type="entry name" value="Peptidase_S9"/>
    <property type="match status" value="1"/>
</dbReference>
<sequence>MEHAAFQAWVPAPRRATAFQMAKGYFDDMAELNKFGHEISKPKLRPGGADTTPDCQKEDRLLTKRQQRLDRDLENLRKQFEPKLITSAEIDGEDPFKAAIVEPPNFFKAGANVDILNPERPNSELLACLKEEGGKFELCEQKELGEDGQDFTCDAKRAEDFHWREGDTVKFLGTCIEPKPLKKALLSAETPYLHCVYPDGEVPGETPPQEGAEGAGGAPAEGSAAEGAPAAEPAAGSVPGVAAGDKLPKFAKKWWVLGPFASGKVEYEADPVARHGGAWQLFSRKAGAGLLAEHARGGRVSWRSTDMVSSDGWGQIQLPHDHVPFQQLLQSPPLGSGTDVLHVQYWVVGVLKVKTPGRFGVSCRGLHTFELVAPGNKVLGPFAGNIYGNTPFTVPFHFEATGTYHLLSRVRGKVPLRFGCRLEALKALKGIIHAKSLPDVVEGKLIASPAPIDLRVQNAGASWLDVRAEVSSSSSVTGSSSSVRLAPGAMAQAATRNKLGVWPPLAEVPVLVTVNGPAVEKDAPACLQFNLRLIGTGEDQVEEVRSVQLRCRRSTQSAIFSLLDEHCPVVNIESWFLDVDNSIALAAVLRPRRPTREARPILVSLSGVGVEPQAQADAYKMKPPKGEDYIFGYEELWVLAPQRDGPHNWEDVGLRAALRAVEVLAESQGADPNRLIVHGHSRGGHGAWALATRVPDRVLGVASACGWYSREEYGDANNLWVHDPALMHMDKLLLGILHASVAENENSLHASNLKALPALVRVATRDQAVPPWFGRRMARHLEEEGANVTFQEFDQEHWWWDSQEPNDGGVMHDPGLRKWTLEAAHAPPATLSDLLAQGDFVLAAGGPEYEDSWELGAVRSSVTFVTSYGARKAYLCTVALTTANVLRFAVRMSGGLGRLLQKVGRELVVDGSRVKLGEEEQVEVCRNAPSSTACAAGWAPESLWGVCDKGVVVIADAPSDLEVRLASYFVNGHLTAVGTATQVLTQTEDLWAQF</sequence>
<dbReference type="InterPro" id="IPR029058">
    <property type="entry name" value="AB_hydrolase_fold"/>
</dbReference>
<protein>
    <recommendedName>
        <fullName evidence="3">Peptidase S9 prolyl oligopeptidase catalytic domain-containing protein</fullName>
    </recommendedName>
</protein>
<feature type="compositionally biased region" description="Low complexity" evidence="2">
    <location>
        <begin position="203"/>
        <end position="212"/>
    </location>
</feature>
<evidence type="ECO:0000256" key="1">
    <source>
        <dbReference type="ARBA" id="ARBA00022729"/>
    </source>
</evidence>
<dbReference type="EMBL" id="CAJNDS010002432">
    <property type="protein sequence ID" value="CAE7471204.1"/>
    <property type="molecule type" value="Genomic_DNA"/>
</dbReference>
<dbReference type="GO" id="GO:0006508">
    <property type="term" value="P:proteolysis"/>
    <property type="evidence" value="ECO:0007669"/>
    <property type="project" value="InterPro"/>
</dbReference>
<dbReference type="AlphaFoldDB" id="A0A812SAS5"/>
<feature type="compositionally biased region" description="Low complexity" evidence="2">
    <location>
        <begin position="220"/>
        <end position="237"/>
    </location>
</feature>
<keyword evidence="1" id="KW-0732">Signal</keyword>
<feature type="domain" description="Peptidase S9 prolyl oligopeptidase catalytic" evidence="3">
    <location>
        <begin position="645"/>
        <end position="798"/>
    </location>
</feature>
<comment type="caution">
    <text evidence="4">The sequence shown here is derived from an EMBL/GenBank/DDBJ whole genome shotgun (WGS) entry which is preliminary data.</text>
</comment>
<keyword evidence="5" id="KW-1185">Reference proteome</keyword>
<accession>A0A812SAS5</accession>
<dbReference type="GO" id="GO:0008236">
    <property type="term" value="F:serine-type peptidase activity"/>
    <property type="evidence" value="ECO:0007669"/>
    <property type="project" value="InterPro"/>
</dbReference>
<organism evidence="4 5">
    <name type="scientific">Symbiodinium natans</name>
    <dbReference type="NCBI Taxonomy" id="878477"/>
    <lineage>
        <taxon>Eukaryota</taxon>
        <taxon>Sar</taxon>
        <taxon>Alveolata</taxon>
        <taxon>Dinophyceae</taxon>
        <taxon>Suessiales</taxon>
        <taxon>Symbiodiniaceae</taxon>
        <taxon>Symbiodinium</taxon>
    </lineage>
</organism>
<dbReference type="Proteomes" id="UP000604046">
    <property type="component" value="Unassembled WGS sequence"/>
</dbReference>
<dbReference type="SUPFAM" id="SSF53474">
    <property type="entry name" value="alpha/beta-Hydrolases"/>
    <property type="match status" value="1"/>
</dbReference>
<proteinExistence type="predicted"/>
<name>A0A812SAS5_9DINO</name>
<feature type="region of interest" description="Disordered" evidence="2">
    <location>
        <begin position="199"/>
        <end position="237"/>
    </location>
</feature>
<dbReference type="PANTHER" id="PTHR43037">
    <property type="entry name" value="UNNAMED PRODUCT-RELATED"/>
    <property type="match status" value="1"/>
</dbReference>
<dbReference type="OrthoDB" id="449091at2759"/>
<dbReference type="InterPro" id="IPR001375">
    <property type="entry name" value="Peptidase_S9_cat"/>
</dbReference>
<evidence type="ECO:0000313" key="5">
    <source>
        <dbReference type="Proteomes" id="UP000604046"/>
    </source>
</evidence>
<evidence type="ECO:0000313" key="4">
    <source>
        <dbReference type="EMBL" id="CAE7471204.1"/>
    </source>
</evidence>
<reference evidence="4" key="1">
    <citation type="submission" date="2021-02" db="EMBL/GenBank/DDBJ databases">
        <authorList>
            <person name="Dougan E. K."/>
            <person name="Rhodes N."/>
            <person name="Thang M."/>
            <person name="Chan C."/>
        </authorList>
    </citation>
    <scope>NUCLEOTIDE SEQUENCE</scope>
</reference>
<dbReference type="InterPro" id="IPR050955">
    <property type="entry name" value="Plant_Biomass_Hydrol_Est"/>
</dbReference>
<evidence type="ECO:0000259" key="3">
    <source>
        <dbReference type="Pfam" id="PF00326"/>
    </source>
</evidence>
<dbReference type="Gene3D" id="3.40.50.1820">
    <property type="entry name" value="alpha/beta hydrolase"/>
    <property type="match status" value="1"/>
</dbReference>
<gene>
    <name evidence="4" type="ORF">SNAT2548_LOCUS26449</name>
</gene>
<dbReference type="PANTHER" id="PTHR43037:SF4">
    <property type="entry name" value="PEPTIDASE S9 PROLYL OLIGOPEPTIDASE CATALYTIC DOMAIN-CONTAINING PROTEIN"/>
    <property type="match status" value="1"/>
</dbReference>